<dbReference type="EMBL" id="AB924577">
    <property type="protein sequence ID" value="BAT23740.1"/>
    <property type="molecule type" value="Genomic_DNA"/>
</dbReference>
<protein>
    <submittedName>
        <fullName evidence="2">Glycosyl transferase</fullName>
    </submittedName>
</protein>
<dbReference type="Pfam" id="PF00535">
    <property type="entry name" value="Glycos_transf_2"/>
    <property type="match status" value="1"/>
</dbReference>
<organism evidence="2">
    <name type="scientific">Klebsiella sp. 8588</name>
    <dbReference type="NCBI Taxonomy" id="1497815"/>
    <lineage>
        <taxon>Bacteria</taxon>
        <taxon>Pseudomonadati</taxon>
        <taxon>Pseudomonadota</taxon>
        <taxon>Gammaproteobacteria</taxon>
        <taxon>Enterobacterales</taxon>
        <taxon>Enterobacteriaceae</taxon>
        <taxon>Klebsiella/Raoultella group</taxon>
        <taxon>Klebsiella</taxon>
    </lineage>
</organism>
<proteinExistence type="predicted"/>
<reference evidence="2" key="2">
    <citation type="journal article" date="2015" name="Sci. Rep.">
        <title>Genetic analysis of capsular polysaccharide synthesis gene clusters in 79 capsular types of Klebsiella spp.</title>
        <authorList>
            <person name="Pan Y.J."/>
            <person name="Lin T.L."/>
            <person name="Chen C.T."/>
            <person name="Chen Y.Y."/>
            <person name="Hsieh P.F."/>
            <person name="Hsu C.R."/>
            <person name="Wu M.C."/>
            <person name="Wang J.T."/>
        </authorList>
    </citation>
    <scope>NUCLEOTIDE SEQUENCE</scope>
    <source>
        <strain evidence="2">8588</strain>
    </source>
</reference>
<feature type="domain" description="Glycosyltransferase 2-like" evidence="1">
    <location>
        <begin position="27"/>
        <end position="95"/>
    </location>
</feature>
<evidence type="ECO:0000313" key="2">
    <source>
        <dbReference type="EMBL" id="BAT23740.1"/>
    </source>
</evidence>
<dbReference type="Gene3D" id="3.90.550.10">
    <property type="entry name" value="Spore Coat Polysaccharide Biosynthesis Protein SpsA, Chain A"/>
    <property type="match status" value="1"/>
</dbReference>
<evidence type="ECO:0000259" key="1">
    <source>
        <dbReference type="Pfam" id="PF00535"/>
    </source>
</evidence>
<sequence>MLDINAIVVIYYPSDSVIFNVFSYSQYVNKVYIYDNSPTNEFEKILEESEIQNYEYYHFPCNLGLAKPINDAAKKSYKDNIRYLLTMDQDSSFKDFMVLSDYVHNDIDDMNSTAIYSPFHDTGTRITSGKSISYVKSVMTSGNIINLSVFEKLGGCDERFFIDCIDHDLCSRVIFSGKKIKQINNCVLSHNLGENIRIKCGVEVTNHSPIRRYYITRNTFYLVEKNLIKHPLYSSAYMLRFIKNTLICIFYENNKWEKIRYILKGIKGYISRDIGMYYIK</sequence>
<gene>
    <name evidence="2" type="primary">wcpS</name>
</gene>
<name>A0A0P0YRH7_9ENTR</name>
<accession>A0A0P0YRH7</accession>
<dbReference type="InterPro" id="IPR001173">
    <property type="entry name" value="Glyco_trans_2-like"/>
</dbReference>
<dbReference type="AlphaFoldDB" id="A0A0P0YRH7"/>
<reference evidence="2" key="1">
    <citation type="submission" date="2014-04" db="EMBL/GenBank/DDBJ databases">
        <authorList>
            <person name="Harrison E."/>
        </authorList>
    </citation>
    <scope>NUCLEOTIDE SEQUENCE</scope>
    <source>
        <strain evidence="2">8588</strain>
    </source>
</reference>
<dbReference type="SUPFAM" id="SSF53448">
    <property type="entry name" value="Nucleotide-diphospho-sugar transferases"/>
    <property type="match status" value="1"/>
</dbReference>
<dbReference type="GO" id="GO:0016740">
    <property type="term" value="F:transferase activity"/>
    <property type="evidence" value="ECO:0007669"/>
    <property type="project" value="UniProtKB-KW"/>
</dbReference>
<keyword evidence="2" id="KW-0808">Transferase</keyword>
<dbReference type="InterPro" id="IPR029044">
    <property type="entry name" value="Nucleotide-diphossugar_trans"/>
</dbReference>